<dbReference type="PANTHER" id="PTHR43711">
    <property type="entry name" value="TWO-COMPONENT HISTIDINE KINASE"/>
    <property type="match status" value="1"/>
</dbReference>
<accession>A0ABV6DVW3</accession>
<comment type="subcellular location">
    <subcellularLocation>
        <location evidence="2">Cell membrane</location>
    </subcellularLocation>
</comment>
<dbReference type="EMBL" id="JBHLXH010000001">
    <property type="protein sequence ID" value="MFC0220862.1"/>
    <property type="molecule type" value="Genomic_DNA"/>
</dbReference>
<evidence type="ECO:0000313" key="11">
    <source>
        <dbReference type="Proteomes" id="UP001589698"/>
    </source>
</evidence>
<name>A0ABV6DVW3_9ACTN</name>
<dbReference type="InterPro" id="IPR005467">
    <property type="entry name" value="His_kinase_dom"/>
</dbReference>
<dbReference type="Gene3D" id="3.30.565.10">
    <property type="entry name" value="Histidine kinase-like ATPase, C-terminal domain"/>
    <property type="match status" value="1"/>
</dbReference>
<dbReference type="EC" id="2.7.13.3" evidence="3"/>
<evidence type="ECO:0000256" key="3">
    <source>
        <dbReference type="ARBA" id="ARBA00012438"/>
    </source>
</evidence>
<evidence type="ECO:0000256" key="6">
    <source>
        <dbReference type="ARBA" id="ARBA00022777"/>
    </source>
</evidence>
<evidence type="ECO:0000256" key="7">
    <source>
        <dbReference type="ARBA" id="ARBA00023012"/>
    </source>
</evidence>
<dbReference type="Gene3D" id="1.10.287.130">
    <property type="match status" value="1"/>
</dbReference>
<dbReference type="Gene3D" id="3.30.450.20">
    <property type="entry name" value="PAS domain"/>
    <property type="match status" value="1"/>
</dbReference>
<protein>
    <recommendedName>
        <fullName evidence="3">histidine kinase</fullName>
        <ecNumber evidence="3">2.7.13.3</ecNumber>
    </recommendedName>
</protein>
<keyword evidence="6" id="KW-0418">Kinase</keyword>
<dbReference type="InterPro" id="IPR003594">
    <property type="entry name" value="HATPase_dom"/>
</dbReference>
<evidence type="ECO:0000313" key="10">
    <source>
        <dbReference type="EMBL" id="MFC0220862.1"/>
    </source>
</evidence>
<evidence type="ECO:0000259" key="9">
    <source>
        <dbReference type="PROSITE" id="PS50112"/>
    </source>
</evidence>
<feature type="domain" description="PAS" evidence="9">
    <location>
        <begin position="12"/>
        <end position="69"/>
    </location>
</feature>
<dbReference type="CDD" id="cd00075">
    <property type="entry name" value="HATPase"/>
    <property type="match status" value="1"/>
</dbReference>
<evidence type="ECO:0000256" key="1">
    <source>
        <dbReference type="ARBA" id="ARBA00000085"/>
    </source>
</evidence>
<dbReference type="InterPro" id="IPR036097">
    <property type="entry name" value="HisK_dim/P_sf"/>
</dbReference>
<gene>
    <name evidence="10" type="ORF">ACFFJG_00105</name>
</gene>
<evidence type="ECO:0000256" key="2">
    <source>
        <dbReference type="ARBA" id="ARBA00004236"/>
    </source>
</evidence>
<dbReference type="Pfam" id="PF00512">
    <property type="entry name" value="HisKA"/>
    <property type="match status" value="1"/>
</dbReference>
<dbReference type="GO" id="GO:0005524">
    <property type="term" value="F:ATP binding"/>
    <property type="evidence" value="ECO:0007669"/>
    <property type="project" value="UniProtKB-KW"/>
</dbReference>
<dbReference type="InterPro" id="IPR000014">
    <property type="entry name" value="PAS"/>
</dbReference>
<dbReference type="PROSITE" id="PS50112">
    <property type="entry name" value="PAS"/>
    <property type="match status" value="1"/>
</dbReference>
<dbReference type="PANTHER" id="PTHR43711:SF1">
    <property type="entry name" value="HISTIDINE KINASE 1"/>
    <property type="match status" value="1"/>
</dbReference>
<keyword evidence="7" id="KW-0902">Two-component regulatory system</keyword>
<dbReference type="SUPFAM" id="SSF47384">
    <property type="entry name" value="Homodimeric domain of signal transducing histidine kinase"/>
    <property type="match status" value="1"/>
</dbReference>
<proteinExistence type="predicted"/>
<dbReference type="PROSITE" id="PS50109">
    <property type="entry name" value="HIS_KIN"/>
    <property type="match status" value="1"/>
</dbReference>
<reference evidence="10 11" key="1">
    <citation type="submission" date="2024-09" db="EMBL/GenBank/DDBJ databases">
        <authorList>
            <person name="Sun Q."/>
            <person name="Mori K."/>
        </authorList>
    </citation>
    <scope>NUCLEOTIDE SEQUENCE [LARGE SCALE GENOMIC DNA]</scope>
    <source>
        <strain evidence="10 11">CCM 8654</strain>
    </source>
</reference>
<comment type="catalytic activity">
    <reaction evidence="1">
        <text>ATP + protein L-histidine = ADP + protein N-phospho-L-histidine.</text>
        <dbReference type="EC" id="2.7.13.3"/>
    </reaction>
</comment>
<dbReference type="InterPro" id="IPR004358">
    <property type="entry name" value="Sig_transdc_His_kin-like_C"/>
</dbReference>
<dbReference type="SMART" id="SM00388">
    <property type="entry name" value="HisKA"/>
    <property type="match status" value="1"/>
</dbReference>
<dbReference type="SMART" id="SM00387">
    <property type="entry name" value="HATPase_c"/>
    <property type="match status" value="1"/>
</dbReference>
<organism evidence="10 11">
    <name type="scientific">Nocardioides zeicaulis</name>
    <dbReference type="NCBI Taxonomy" id="1776857"/>
    <lineage>
        <taxon>Bacteria</taxon>
        <taxon>Bacillati</taxon>
        <taxon>Actinomycetota</taxon>
        <taxon>Actinomycetes</taxon>
        <taxon>Propionibacteriales</taxon>
        <taxon>Nocardioidaceae</taxon>
        <taxon>Nocardioides</taxon>
    </lineage>
</organism>
<dbReference type="CDD" id="cd00082">
    <property type="entry name" value="HisKA"/>
    <property type="match status" value="1"/>
</dbReference>
<dbReference type="Proteomes" id="UP001589698">
    <property type="component" value="Unassembled WGS sequence"/>
</dbReference>
<comment type="caution">
    <text evidence="10">The sequence shown here is derived from an EMBL/GenBank/DDBJ whole genome shotgun (WGS) entry which is preliminary data.</text>
</comment>
<dbReference type="InterPro" id="IPR035965">
    <property type="entry name" value="PAS-like_dom_sf"/>
</dbReference>
<keyword evidence="10" id="KW-0067">ATP-binding</keyword>
<keyword evidence="10" id="KW-0547">Nucleotide-binding</keyword>
<dbReference type="PRINTS" id="PR00344">
    <property type="entry name" value="BCTRLSENSOR"/>
</dbReference>
<evidence type="ECO:0000256" key="4">
    <source>
        <dbReference type="ARBA" id="ARBA00022553"/>
    </source>
</evidence>
<dbReference type="InterPro" id="IPR050736">
    <property type="entry name" value="Sensor_HK_Regulatory"/>
</dbReference>
<sequence>MSDSNGRRVDSGPSRLHSLADFYPDGILGATREGVVTLLNAQAASLLGVDREAAFGRPLDEVLRLLDQDGRTWLAANRPFESINIVRAVPEQSWLNPSGDEVLTTATLIRDAPRGRVAGIAVGLRSGRGRALLDRERSDLVATVAHELRSPLTGVKGFVQALLNRWDKLNDDQRKLMLTTVNADADRLARLIAELLDVARIDTGRLQLYPRETSAKVLVSRVVGSIEAGTARSITLEVEDDLPDVFADPDKLTQVVTNLVENAIRHGQGQVSVSVVASPELDGVRIIVDDEGDGIPVELRRRVFTKFWTTGESGGSGLGMYIIGGLSRAHGGWVTIADAPGGGARVMVDWPSEDVRPA</sequence>
<evidence type="ECO:0000259" key="8">
    <source>
        <dbReference type="PROSITE" id="PS50109"/>
    </source>
</evidence>
<keyword evidence="5" id="KW-0808">Transferase</keyword>
<keyword evidence="4" id="KW-0597">Phosphoprotein</keyword>
<feature type="domain" description="Histidine kinase" evidence="8">
    <location>
        <begin position="143"/>
        <end position="354"/>
    </location>
</feature>
<keyword evidence="11" id="KW-1185">Reference proteome</keyword>
<dbReference type="InterPro" id="IPR003661">
    <property type="entry name" value="HisK_dim/P_dom"/>
</dbReference>
<dbReference type="RefSeq" id="WP_378516583.1">
    <property type="nucleotide sequence ID" value="NZ_CBCSDI010000053.1"/>
</dbReference>
<dbReference type="SUPFAM" id="SSF55874">
    <property type="entry name" value="ATPase domain of HSP90 chaperone/DNA topoisomerase II/histidine kinase"/>
    <property type="match status" value="1"/>
</dbReference>
<dbReference type="InterPro" id="IPR036890">
    <property type="entry name" value="HATPase_C_sf"/>
</dbReference>
<dbReference type="Pfam" id="PF02518">
    <property type="entry name" value="HATPase_c"/>
    <property type="match status" value="1"/>
</dbReference>
<dbReference type="SUPFAM" id="SSF55785">
    <property type="entry name" value="PYP-like sensor domain (PAS domain)"/>
    <property type="match status" value="1"/>
</dbReference>
<evidence type="ECO:0000256" key="5">
    <source>
        <dbReference type="ARBA" id="ARBA00022679"/>
    </source>
</evidence>